<dbReference type="Pfam" id="PF03049">
    <property type="entry name" value="Herpes_UL79"/>
    <property type="match status" value="1"/>
</dbReference>
<sequence length="254" mass="29427">MTQVGQYIISNNSTSNLILHITKKLVSGESLLNLKQEEILIIQNVCTLMFSHGIQILLLRETLHNIGVSDLVVLNRKVPDEFWFKIFCMIKQRSGSEILKHIFSEENAAQLSKKLHHTGIVKQIIESFFLDEFGLSITIPAEIIHDGNIMFSIGAIYNHRLLKLCRYFNKFWGQEVYEPFIRKICKHLWFGYLIFFDKIKISHGAFSQQKPEHRNGLFTFIQNDFKVFCGIVEKEAKVTECNLSDLFSIGPLQF</sequence>
<name>O56286_HHV7R</name>
<dbReference type="OrthoDB" id="9235at10239"/>
<comment type="similarity">
    <text evidence="1">Belongs to the herpesviridae UL79 family.</text>
</comment>
<dbReference type="EMBL" id="AF037218">
    <property type="protein sequence ID" value="AAC40766.1"/>
    <property type="molecule type" value="Genomic_DNA"/>
</dbReference>
<gene>
    <name evidence="2" type="primary">U52</name>
</gene>
<accession>O56286</accession>
<reference evidence="2 3" key="1">
    <citation type="journal article" date="1998" name="Virology">
        <title>The DNA sequence of the RK strain of human herpesvirus 7.</title>
        <authorList>
            <person name="Megaw A.G."/>
            <person name="Rapaport D."/>
            <person name="Avidor B."/>
            <person name="Frenkel N."/>
            <person name="Davison A.J."/>
        </authorList>
    </citation>
    <scope>NUCLEOTIDE SEQUENCE [LARGE SCALE GENOMIC DNA]</scope>
    <source>
        <strain evidence="2 3">RK</strain>
    </source>
</reference>
<dbReference type="KEGG" id="vg:3289510"/>
<organismHost>
    <name type="scientific">Homo sapiens</name>
    <name type="common">Human</name>
    <dbReference type="NCBI Taxonomy" id="9606"/>
</organismHost>
<evidence type="ECO:0000313" key="3">
    <source>
        <dbReference type="Proteomes" id="UP000098510"/>
    </source>
</evidence>
<organism evidence="2 3">
    <name type="scientific">Human herpesvirus 7 (strain RK)</name>
    <name type="common">HHV-7</name>
    <name type="synonym">Human T lymphotropic virus</name>
    <dbReference type="NCBI Taxonomy" id="262398"/>
    <lineage>
        <taxon>Viruses</taxon>
        <taxon>Duplodnaviria</taxon>
        <taxon>Heunggongvirae</taxon>
        <taxon>Peploviricota</taxon>
        <taxon>Herviviricetes</taxon>
        <taxon>Herpesvirales</taxon>
        <taxon>Orthoherpesviridae</taxon>
        <taxon>Betaherpesvirinae</taxon>
        <taxon>Roseolovirus</taxon>
        <taxon>Roseolovirus humanbeta7</taxon>
        <taxon>Human betaherpesvirus 7</taxon>
    </lineage>
</organism>
<evidence type="ECO:0000256" key="1">
    <source>
        <dbReference type="ARBA" id="ARBA00005714"/>
    </source>
</evidence>
<keyword evidence="3" id="KW-1185">Reference proteome</keyword>
<dbReference type="GeneID" id="3289510"/>
<proteinExistence type="inferred from homology"/>
<evidence type="ECO:0000313" key="2">
    <source>
        <dbReference type="EMBL" id="AAC40766.1"/>
    </source>
</evidence>
<dbReference type="InterPro" id="IPR004290">
    <property type="entry name" value="Herpes_UL79"/>
</dbReference>
<dbReference type="RefSeq" id="YP_073792.1">
    <property type="nucleotide sequence ID" value="NC_001716.2"/>
</dbReference>
<dbReference type="DNASU" id="3289510"/>
<dbReference type="Proteomes" id="UP000098510">
    <property type="component" value="Segment"/>
</dbReference>
<protein>
    <submittedName>
        <fullName evidence="2">U52</fullName>
    </submittedName>
</protein>